<proteinExistence type="predicted"/>
<feature type="compositionally biased region" description="Basic residues" evidence="5">
    <location>
        <begin position="438"/>
        <end position="449"/>
    </location>
</feature>
<dbReference type="GO" id="GO:0003887">
    <property type="term" value="F:DNA-directed DNA polymerase activity"/>
    <property type="evidence" value="ECO:0007669"/>
    <property type="project" value="TreeGrafter"/>
</dbReference>
<dbReference type="InterPro" id="IPR041913">
    <property type="entry name" value="POLD3_sf"/>
</dbReference>
<accession>A0A7S2RPT1</accession>
<feature type="region of interest" description="Disordered" evidence="5">
    <location>
        <begin position="154"/>
        <end position="397"/>
    </location>
</feature>
<feature type="compositionally biased region" description="Basic and acidic residues" evidence="5">
    <location>
        <begin position="232"/>
        <end position="242"/>
    </location>
</feature>
<evidence type="ECO:0000256" key="5">
    <source>
        <dbReference type="SAM" id="MobiDB-lite"/>
    </source>
</evidence>
<organism evidence="6">
    <name type="scientific">Rhizochromulina marina</name>
    <dbReference type="NCBI Taxonomy" id="1034831"/>
    <lineage>
        <taxon>Eukaryota</taxon>
        <taxon>Sar</taxon>
        <taxon>Stramenopiles</taxon>
        <taxon>Ochrophyta</taxon>
        <taxon>Dictyochophyceae</taxon>
        <taxon>Rhizochromulinales</taxon>
        <taxon>Rhizochromulina</taxon>
    </lineage>
</organism>
<evidence type="ECO:0000256" key="3">
    <source>
        <dbReference type="ARBA" id="ARBA00022705"/>
    </source>
</evidence>
<evidence type="ECO:0000256" key="2">
    <source>
        <dbReference type="ARBA" id="ARBA00017589"/>
    </source>
</evidence>
<name>A0A7S2RPT1_9STRA</name>
<feature type="compositionally biased region" description="Low complexity" evidence="5">
    <location>
        <begin position="427"/>
        <end position="437"/>
    </location>
</feature>
<sequence length="464" mass="49837">MAEYLEAIDAHVHDEQRLVTYRWLGSSLQLPSSVAQKALHDYCSQGKSKASGVYVVSGEVGEPVDNGSLRRREICLVPFAKLEDSKRQFSSVSSVHAFSAHLDLGKETNDHIYSNDVTSLAKEMFNSDSPSAKLYQSNRASGIRNDEVKLLPVGARPVRPSPPVAASTLPKRNPAAVAPPKISGNRKNLKPTSASAFFGAVKPKTKPSKERKAEDKNSAAEASTKPPSPKTAVKETKRKAILESDEEAEWDDSQPAKTSPNKKAKTAASKSAGSAKPKPESSPAKKRKAESPTTNEPQDASPVKKQIVAAPDLKSKDDEGLGASEPDGAETREEQHEKAAKTAEHQGSVEEEVTEEEESPEVKEPVSGAMDGFVKAPGSSASAEQKTKKTKKKLVERTSTDDKGYFVTESVWEDVTDDEADAPAPPAKSKMATPATKAKPKTPASKKGKSSGMQSSMLSFFKKK</sequence>
<evidence type="ECO:0000313" key="6">
    <source>
        <dbReference type="EMBL" id="CAD9677266.1"/>
    </source>
</evidence>
<dbReference type="PANTHER" id="PTHR17598">
    <property type="entry name" value="DNA POLYMERASE DELTA SUBUNIT 3"/>
    <property type="match status" value="1"/>
</dbReference>
<feature type="region of interest" description="Disordered" evidence="5">
    <location>
        <begin position="416"/>
        <end position="464"/>
    </location>
</feature>
<evidence type="ECO:0000256" key="1">
    <source>
        <dbReference type="ARBA" id="ARBA00004123"/>
    </source>
</evidence>
<feature type="compositionally biased region" description="Basic and acidic residues" evidence="5">
    <location>
        <begin position="207"/>
        <end position="218"/>
    </location>
</feature>
<dbReference type="Pfam" id="PF09507">
    <property type="entry name" value="CDC27"/>
    <property type="match status" value="1"/>
</dbReference>
<dbReference type="GO" id="GO:0043625">
    <property type="term" value="C:delta DNA polymerase complex"/>
    <property type="evidence" value="ECO:0007669"/>
    <property type="project" value="InterPro"/>
</dbReference>
<evidence type="ECO:0000256" key="4">
    <source>
        <dbReference type="ARBA" id="ARBA00023242"/>
    </source>
</evidence>
<gene>
    <name evidence="6" type="ORF">RMAR1173_LOCUS6737</name>
</gene>
<comment type="subcellular location">
    <subcellularLocation>
        <location evidence="1">Nucleus</location>
    </subcellularLocation>
</comment>
<dbReference type="EMBL" id="HBHJ01010351">
    <property type="protein sequence ID" value="CAD9677266.1"/>
    <property type="molecule type" value="Transcribed_RNA"/>
</dbReference>
<dbReference type="PANTHER" id="PTHR17598:SF13">
    <property type="entry name" value="DNA POLYMERASE DELTA SUBUNIT 3"/>
    <property type="match status" value="1"/>
</dbReference>
<feature type="compositionally biased region" description="Acidic residues" evidence="5">
    <location>
        <begin position="349"/>
        <end position="359"/>
    </location>
</feature>
<dbReference type="GO" id="GO:1904161">
    <property type="term" value="P:DNA synthesis involved in UV-damage excision repair"/>
    <property type="evidence" value="ECO:0007669"/>
    <property type="project" value="TreeGrafter"/>
</dbReference>
<keyword evidence="3" id="KW-0235">DNA replication</keyword>
<reference evidence="6" key="1">
    <citation type="submission" date="2021-01" db="EMBL/GenBank/DDBJ databases">
        <authorList>
            <person name="Corre E."/>
            <person name="Pelletier E."/>
            <person name="Niang G."/>
            <person name="Scheremetjew M."/>
            <person name="Finn R."/>
            <person name="Kale V."/>
            <person name="Holt S."/>
            <person name="Cochrane G."/>
            <person name="Meng A."/>
            <person name="Brown T."/>
            <person name="Cohen L."/>
        </authorList>
    </citation>
    <scope>NUCLEOTIDE SEQUENCE</scope>
    <source>
        <strain evidence="6">CCMP1243</strain>
    </source>
</reference>
<feature type="compositionally biased region" description="Low complexity" evidence="5">
    <location>
        <begin position="266"/>
        <end position="276"/>
    </location>
</feature>
<dbReference type="GO" id="GO:0006297">
    <property type="term" value="P:nucleotide-excision repair, DNA gap filling"/>
    <property type="evidence" value="ECO:0007669"/>
    <property type="project" value="TreeGrafter"/>
</dbReference>
<keyword evidence="4" id="KW-0539">Nucleus</keyword>
<dbReference type="Gene3D" id="3.90.1030.20">
    <property type="entry name" value="DNA polymerase delta, p66 (Cdc27) subunit, wHTH domain"/>
    <property type="match status" value="1"/>
</dbReference>
<dbReference type="AlphaFoldDB" id="A0A7S2RPT1"/>
<protein>
    <recommendedName>
        <fullName evidence="2">DNA polymerase delta subunit 3</fullName>
    </recommendedName>
</protein>
<feature type="compositionally biased region" description="Low complexity" evidence="5">
    <location>
        <begin position="450"/>
        <end position="464"/>
    </location>
</feature>
<dbReference type="GO" id="GO:0006271">
    <property type="term" value="P:DNA strand elongation involved in DNA replication"/>
    <property type="evidence" value="ECO:0007669"/>
    <property type="project" value="TreeGrafter"/>
</dbReference>
<feature type="compositionally biased region" description="Basic and acidic residues" evidence="5">
    <location>
        <begin position="329"/>
        <end position="348"/>
    </location>
</feature>
<feature type="compositionally biased region" description="Acidic residues" evidence="5">
    <location>
        <begin position="243"/>
        <end position="252"/>
    </location>
</feature>
<dbReference type="InterPro" id="IPR019038">
    <property type="entry name" value="POLD3"/>
</dbReference>